<dbReference type="InterPro" id="IPR016166">
    <property type="entry name" value="FAD-bd_PCMH"/>
</dbReference>
<dbReference type="Pfam" id="PF01565">
    <property type="entry name" value="FAD_binding_4"/>
    <property type="match status" value="1"/>
</dbReference>
<dbReference type="InterPro" id="IPR050416">
    <property type="entry name" value="FAD-linked_Oxidoreductase"/>
</dbReference>
<dbReference type="InterPro" id="IPR036318">
    <property type="entry name" value="FAD-bd_PCMH-like_sf"/>
</dbReference>
<evidence type="ECO:0000256" key="5">
    <source>
        <dbReference type="ARBA" id="ARBA00023002"/>
    </source>
</evidence>
<dbReference type="PANTHER" id="PTHR42973">
    <property type="entry name" value="BINDING OXIDOREDUCTASE, PUTATIVE (AFU_ORTHOLOGUE AFUA_1G17690)-RELATED"/>
    <property type="match status" value="1"/>
</dbReference>
<keyword evidence="8" id="KW-1185">Reference proteome</keyword>
<dbReference type="PROSITE" id="PS00862">
    <property type="entry name" value="OX2_COVAL_FAD"/>
    <property type="match status" value="1"/>
</dbReference>
<dbReference type="SUPFAM" id="SSF55103">
    <property type="entry name" value="FAD-linked oxidases, C-terminal domain"/>
    <property type="match status" value="1"/>
</dbReference>
<keyword evidence="4" id="KW-0274">FAD</keyword>
<feature type="domain" description="FAD-binding PCMH-type" evidence="6">
    <location>
        <begin position="39"/>
        <end position="209"/>
    </location>
</feature>
<sequence length="458" mass="48955">MSVNVYPATIASLRSTLSGTVIEPQDDGYDKARWVYGGFDRRPAAVVRVADVDDVVKVVNFARETGTELSVRSGGHSNAGHNVIEGGLVLDLRDLSAVDLDLENGTAWAQGGATAGAYTEAAVEHNVATGFGDTGSVGIGGITTGGGIGYLVRKHGLTIDNLLAAEVVTADGEIRYVDEENHPDLFWAIRGGGGNFGVVTRLKFRLFPLDGIVGGMITLPATPETVTGFIAAADAAPEELSTIVNVMNAPPMPFLPEEVHGKLIVLALVVWSGAPEAADEVLAPFRALATPLADFIQPMPYSGMFPHEEEAEQPSAAATTMFIDRVDTPAAETILHFLESSDSSMRAVQLRVLGGAMSRVAADATAFAHRDSKILVNLATFYESAEEKVVRDAWISDFRQALRQSDGGAYVNFLSDEGPDRVRDAYPGETWNRLRQIKAKYDPANLFRVNQNIPPATD</sequence>
<comment type="cofactor">
    <cofactor evidence="1">
        <name>FAD</name>
        <dbReference type="ChEBI" id="CHEBI:57692"/>
    </cofactor>
</comment>
<dbReference type="InterPro" id="IPR016167">
    <property type="entry name" value="FAD-bd_PCMH_sub1"/>
</dbReference>
<evidence type="ECO:0000313" key="8">
    <source>
        <dbReference type="Proteomes" id="UP000645217"/>
    </source>
</evidence>
<reference evidence="7" key="1">
    <citation type="journal article" date="2014" name="Int. J. Syst. Evol. Microbiol.">
        <title>Complete genome sequence of Corynebacterium casei LMG S-19264T (=DSM 44701T), isolated from a smear-ripened cheese.</title>
        <authorList>
            <consortium name="US DOE Joint Genome Institute (JGI-PGF)"/>
            <person name="Walter F."/>
            <person name="Albersmeier A."/>
            <person name="Kalinowski J."/>
            <person name="Ruckert C."/>
        </authorList>
    </citation>
    <scope>NUCLEOTIDE SEQUENCE</scope>
    <source>
        <strain evidence="7">JCM 13064</strain>
    </source>
</reference>
<dbReference type="GO" id="GO:0071949">
    <property type="term" value="F:FAD binding"/>
    <property type="evidence" value="ECO:0007669"/>
    <property type="project" value="InterPro"/>
</dbReference>
<dbReference type="Gene3D" id="3.30.465.10">
    <property type="match status" value="1"/>
</dbReference>
<dbReference type="SUPFAM" id="SSF56176">
    <property type="entry name" value="FAD-binding/transporter-associated domain-like"/>
    <property type="match status" value="1"/>
</dbReference>
<gene>
    <name evidence="7" type="ORF">GCM10007964_44540</name>
</gene>
<proteinExistence type="inferred from homology"/>
<dbReference type="GO" id="GO:0016491">
    <property type="term" value="F:oxidoreductase activity"/>
    <property type="evidence" value="ECO:0007669"/>
    <property type="project" value="UniProtKB-KW"/>
</dbReference>
<evidence type="ECO:0000256" key="1">
    <source>
        <dbReference type="ARBA" id="ARBA00001974"/>
    </source>
</evidence>
<protein>
    <submittedName>
        <fullName evidence="7">FAD-linked oxidase</fullName>
    </submittedName>
</protein>
<dbReference type="InterPro" id="IPR006094">
    <property type="entry name" value="Oxid_FAD_bind_N"/>
</dbReference>
<dbReference type="Pfam" id="PF08031">
    <property type="entry name" value="BBE"/>
    <property type="match status" value="1"/>
</dbReference>
<organism evidence="7 8">
    <name type="scientific">Sphaerisporangium melleum</name>
    <dbReference type="NCBI Taxonomy" id="321316"/>
    <lineage>
        <taxon>Bacteria</taxon>
        <taxon>Bacillati</taxon>
        <taxon>Actinomycetota</taxon>
        <taxon>Actinomycetes</taxon>
        <taxon>Streptosporangiales</taxon>
        <taxon>Streptosporangiaceae</taxon>
        <taxon>Sphaerisporangium</taxon>
    </lineage>
</organism>
<dbReference type="Gene3D" id="3.30.43.10">
    <property type="entry name" value="Uridine Diphospho-n-acetylenolpyruvylglucosamine Reductase, domain 2"/>
    <property type="match status" value="1"/>
</dbReference>
<keyword evidence="3" id="KW-0285">Flavoprotein</keyword>
<dbReference type="Proteomes" id="UP000645217">
    <property type="component" value="Unassembled WGS sequence"/>
</dbReference>
<evidence type="ECO:0000259" key="6">
    <source>
        <dbReference type="PROSITE" id="PS51387"/>
    </source>
</evidence>
<dbReference type="RefSeq" id="WP_189164951.1">
    <property type="nucleotide sequence ID" value="NZ_BMNT01000024.1"/>
</dbReference>
<evidence type="ECO:0000256" key="4">
    <source>
        <dbReference type="ARBA" id="ARBA00022827"/>
    </source>
</evidence>
<dbReference type="AlphaFoldDB" id="A0A917RAI3"/>
<name>A0A917RAI3_9ACTN</name>
<comment type="similarity">
    <text evidence="2">Belongs to the oxygen-dependent FAD-linked oxidoreductase family.</text>
</comment>
<evidence type="ECO:0000256" key="2">
    <source>
        <dbReference type="ARBA" id="ARBA00005466"/>
    </source>
</evidence>
<dbReference type="PROSITE" id="PS51387">
    <property type="entry name" value="FAD_PCMH"/>
    <property type="match status" value="1"/>
</dbReference>
<keyword evidence="5" id="KW-0560">Oxidoreductase</keyword>
<dbReference type="InterPro" id="IPR006093">
    <property type="entry name" value="Oxy_OxRdtase_FAD_BS"/>
</dbReference>
<dbReference type="InterPro" id="IPR016164">
    <property type="entry name" value="FAD-linked_Oxase-like_C"/>
</dbReference>
<evidence type="ECO:0000256" key="3">
    <source>
        <dbReference type="ARBA" id="ARBA00022630"/>
    </source>
</evidence>
<comment type="caution">
    <text evidence="7">The sequence shown here is derived from an EMBL/GenBank/DDBJ whole genome shotgun (WGS) entry which is preliminary data.</text>
</comment>
<reference evidence="7" key="2">
    <citation type="submission" date="2020-09" db="EMBL/GenBank/DDBJ databases">
        <authorList>
            <person name="Sun Q."/>
            <person name="Ohkuma M."/>
        </authorList>
    </citation>
    <scope>NUCLEOTIDE SEQUENCE</scope>
    <source>
        <strain evidence="7">JCM 13064</strain>
    </source>
</reference>
<dbReference type="InterPro" id="IPR016169">
    <property type="entry name" value="FAD-bd_PCMH_sub2"/>
</dbReference>
<evidence type="ECO:0000313" key="7">
    <source>
        <dbReference type="EMBL" id="GGK97362.1"/>
    </source>
</evidence>
<dbReference type="Gene3D" id="3.40.462.20">
    <property type="match status" value="1"/>
</dbReference>
<dbReference type="InterPro" id="IPR012951">
    <property type="entry name" value="BBE"/>
</dbReference>
<dbReference type="PANTHER" id="PTHR42973:SF39">
    <property type="entry name" value="FAD-BINDING PCMH-TYPE DOMAIN-CONTAINING PROTEIN"/>
    <property type="match status" value="1"/>
</dbReference>
<dbReference type="EMBL" id="BMNT01000024">
    <property type="protein sequence ID" value="GGK97362.1"/>
    <property type="molecule type" value="Genomic_DNA"/>
</dbReference>
<accession>A0A917RAI3</accession>